<comment type="caution">
    <text evidence="1">The sequence shown here is derived from an EMBL/GenBank/DDBJ whole genome shotgun (WGS) entry which is preliminary data.</text>
</comment>
<sequence>MTMDKIKQTLRESDHPLAEMYRKRVKQNRDLVVLITDSSNDRGTGKTTFALRLAHGMDRTEEGLTTEKVAIDPRPMSVAYTQQPRGSSLVLDESEVGMDKYRSGSAINKAIRELVATGRVEQKYLIMNAPADHLVDGDLKSLVDVWILVERRGFANVFRMDWNPHAGHPMTRSMGTLEWDPIPKSHSVNSVYKHLTEEKESRLRGKEGDGFIQRSEAKEMVDNAKQEVETELRNGMICDMVEVGIPQGKVGEAVGLSRSRISQIYNQRG</sequence>
<name>A0A6A8GE86_9EURY</name>
<dbReference type="Proteomes" id="UP000439022">
    <property type="component" value="Unassembled WGS sequence"/>
</dbReference>
<accession>A0A6A8GE86</accession>
<dbReference type="AlphaFoldDB" id="A0A6A8GE86"/>
<organism evidence="1 2">
    <name type="scientific">Haloferax litoreum</name>
    <dbReference type="NCBI Taxonomy" id="2666140"/>
    <lineage>
        <taxon>Archaea</taxon>
        <taxon>Methanobacteriati</taxon>
        <taxon>Methanobacteriota</taxon>
        <taxon>Stenosarchaea group</taxon>
        <taxon>Halobacteria</taxon>
        <taxon>Halobacteriales</taxon>
        <taxon>Haloferacaceae</taxon>
        <taxon>Haloferax</taxon>
    </lineage>
</organism>
<protein>
    <submittedName>
        <fullName evidence="1">Uncharacterized protein</fullName>
    </submittedName>
</protein>
<evidence type="ECO:0000313" key="1">
    <source>
        <dbReference type="EMBL" id="MRX20467.1"/>
    </source>
</evidence>
<dbReference type="RefSeq" id="WP_151161062.1">
    <property type="nucleotide sequence ID" value="NZ_WKJO01000001.1"/>
</dbReference>
<keyword evidence="2" id="KW-1185">Reference proteome</keyword>
<evidence type="ECO:0000313" key="2">
    <source>
        <dbReference type="Proteomes" id="UP000439022"/>
    </source>
</evidence>
<gene>
    <name evidence="1" type="ORF">GJR96_00645</name>
</gene>
<dbReference type="EMBL" id="WKJO01000001">
    <property type="protein sequence ID" value="MRX20467.1"/>
    <property type="molecule type" value="Genomic_DNA"/>
</dbReference>
<reference evidence="1 2" key="1">
    <citation type="submission" date="2019-11" db="EMBL/GenBank/DDBJ databases">
        <title>Whole genome sequence of Haloferax sp. MBLA0076.</title>
        <authorList>
            <person name="Seo M.-J."/>
            <person name="Cho E.-S."/>
        </authorList>
    </citation>
    <scope>NUCLEOTIDE SEQUENCE [LARGE SCALE GENOMIC DNA]</scope>
    <source>
        <strain evidence="1 2">MBLA0076</strain>
    </source>
</reference>
<proteinExistence type="predicted"/>